<proteinExistence type="predicted"/>
<dbReference type="InParanoid" id="A0A3Q7IDJ4"/>
<dbReference type="PANTHER" id="PTHR11439">
    <property type="entry name" value="GAG-POL-RELATED RETROTRANSPOSON"/>
    <property type="match status" value="1"/>
</dbReference>
<keyword evidence="3" id="KW-1185">Reference proteome</keyword>
<name>A0A3Q7IDJ4_SOLLC</name>
<dbReference type="Pfam" id="PF07727">
    <property type="entry name" value="RVT_2"/>
    <property type="match status" value="1"/>
</dbReference>
<protein>
    <recommendedName>
        <fullName evidence="1">Reverse transcriptase Ty1/copia-type domain-containing protein</fullName>
    </recommendedName>
</protein>
<evidence type="ECO:0000313" key="2">
    <source>
        <dbReference type="EnsemblPlants" id="Solyc10g037915.1.1"/>
    </source>
</evidence>
<dbReference type="PANTHER" id="PTHR11439:SF466">
    <property type="entry name" value="CCHC-TYPE DOMAIN-CONTAINING PROTEIN"/>
    <property type="match status" value="1"/>
</dbReference>
<evidence type="ECO:0000259" key="1">
    <source>
        <dbReference type="Pfam" id="PF07727"/>
    </source>
</evidence>
<feature type="domain" description="Reverse transcriptase Ty1/copia-type" evidence="1">
    <location>
        <begin position="1"/>
        <end position="72"/>
    </location>
</feature>
<dbReference type="Gramene" id="Solyc10g037915.1.1">
    <property type="protein sequence ID" value="Solyc10g037915.1.1"/>
    <property type="gene ID" value="Solyc10g037915.1"/>
</dbReference>
<sequence length="200" mass="22412">MLIIGSTLALIEDTKQVLQKAFKMKDLGELKDFLGIEFSLSEDDILTHQRKYALELIVEVGMTTTKTAGIPIDVNVKLTSRSHMDAALRIVRYLKKEPGQGLLLTSSSDELVYVFCDADWASCSLTRSSAEAEYRSMPSKVSELVWLLGLLKEVGVGVKLPVQRSTGLCLLLYTFHDYGGLISKEREEERRKRGKINVKN</sequence>
<reference evidence="2" key="2">
    <citation type="submission" date="2019-01" db="UniProtKB">
        <authorList>
            <consortium name="EnsemblPlants"/>
        </authorList>
    </citation>
    <scope>IDENTIFICATION</scope>
    <source>
        <strain evidence="2">cv. Heinz 1706</strain>
    </source>
</reference>
<organism evidence="2">
    <name type="scientific">Solanum lycopersicum</name>
    <name type="common">Tomato</name>
    <name type="synonym">Lycopersicon esculentum</name>
    <dbReference type="NCBI Taxonomy" id="4081"/>
    <lineage>
        <taxon>Eukaryota</taxon>
        <taxon>Viridiplantae</taxon>
        <taxon>Streptophyta</taxon>
        <taxon>Embryophyta</taxon>
        <taxon>Tracheophyta</taxon>
        <taxon>Spermatophyta</taxon>
        <taxon>Magnoliopsida</taxon>
        <taxon>eudicotyledons</taxon>
        <taxon>Gunneridae</taxon>
        <taxon>Pentapetalae</taxon>
        <taxon>asterids</taxon>
        <taxon>lamiids</taxon>
        <taxon>Solanales</taxon>
        <taxon>Solanaceae</taxon>
        <taxon>Solanoideae</taxon>
        <taxon>Solaneae</taxon>
        <taxon>Solanum</taxon>
        <taxon>Solanum subgen. Lycopersicon</taxon>
    </lineage>
</organism>
<dbReference type="STRING" id="4081.A0A3Q7IDJ4"/>
<dbReference type="AlphaFoldDB" id="A0A3Q7IDJ4"/>
<evidence type="ECO:0000313" key="3">
    <source>
        <dbReference type="Proteomes" id="UP000004994"/>
    </source>
</evidence>
<accession>A0A3Q7IDJ4</accession>
<dbReference type="Proteomes" id="UP000004994">
    <property type="component" value="Chromosome 10"/>
</dbReference>
<dbReference type="OMA" id="CTHKEIC"/>
<reference evidence="2" key="1">
    <citation type="journal article" date="2012" name="Nature">
        <title>The tomato genome sequence provides insights into fleshy fruit evolution.</title>
        <authorList>
            <consortium name="Tomato Genome Consortium"/>
        </authorList>
    </citation>
    <scope>NUCLEOTIDE SEQUENCE [LARGE SCALE GENOMIC DNA]</scope>
    <source>
        <strain evidence="2">cv. Heinz 1706</strain>
    </source>
</reference>
<dbReference type="EnsemblPlants" id="Solyc10g037915.1.1">
    <property type="protein sequence ID" value="Solyc10g037915.1.1"/>
    <property type="gene ID" value="Solyc10g037915.1"/>
</dbReference>
<dbReference type="InterPro" id="IPR013103">
    <property type="entry name" value="RVT_2"/>
</dbReference>